<dbReference type="GO" id="GO:0071014">
    <property type="term" value="C:post-mRNA release spliceosomal complex"/>
    <property type="evidence" value="ECO:0007669"/>
    <property type="project" value="TreeGrafter"/>
</dbReference>
<dbReference type="InterPro" id="IPR045075">
    <property type="entry name" value="Syf1-like"/>
</dbReference>
<dbReference type="Gene3D" id="1.25.40.10">
    <property type="entry name" value="Tetratricopeptide repeat domain"/>
    <property type="match status" value="2"/>
</dbReference>
<feature type="compositionally biased region" description="Basic and acidic residues" evidence="8">
    <location>
        <begin position="617"/>
        <end position="640"/>
    </location>
</feature>
<dbReference type="Pfam" id="PF23233">
    <property type="entry name" value="HAT_Syf1_CNRKL1_N"/>
    <property type="match status" value="2"/>
</dbReference>
<dbReference type="InterPro" id="IPR055433">
    <property type="entry name" value="HAT_Syf1-like_N"/>
</dbReference>
<dbReference type="InterPro" id="IPR011990">
    <property type="entry name" value="TPR-like_helical_dom_sf"/>
</dbReference>
<evidence type="ECO:0000256" key="8">
    <source>
        <dbReference type="SAM" id="MobiDB-lite"/>
    </source>
</evidence>
<evidence type="ECO:0000256" key="3">
    <source>
        <dbReference type="ARBA" id="ARBA00022664"/>
    </source>
</evidence>
<dbReference type="PANTHER" id="PTHR11246">
    <property type="entry name" value="PRE-MRNA SPLICING FACTOR"/>
    <property type="match status" value="1"/>
</dbReference>
<dbReference type="GO" id="GO:0071007">
    <property type="term" value="C:U2-type catalytic step 2 spliceosome"/>
    <property type="evidence" value="ECO:0007669"/>
    <property type="project" value="TreeGrafter"/>
</dbReference>
<evidence type="ECO:0000313" key="10">
    <source>
        <dbReference type="Proteomes" id="UP000887565"/>
    </source>
</evidence>
<dbReference type="FunFam" id="1.25.40.10:FF:000072">
    <property type="entry name" value="Crooked neck-like protein 1"/>
    <property type="match status" value="1"/>
</dbReference>
<feature type="region of interest" description="Disordered" evidence="8">
    <location>
        <begin position="1"/>
        <end position="26"/>
    </location>
</feature>
<feature type="compositionally biased region" description="Low complexity" evidence="8">
    <location>
        <begin position="659"/>
        <end position="668"/>
    </location>
</feature>
<dbReference type="SUPFAM" id="SSF48452">
    <property type="entry name" value="TPR-like"/>
    <property type="match status" value="1"/>
</dbReference>
<keyword evidence="5" id="KW-0677">Repeat</keyword>
<evidence type="ECO:0000256" key="2">
    <source>
        <dbReference type="ARBA" id="ARBA00008644"/>
    </source>
</evidence>
<dbReference type="OMA" id="HIKVWIS"/>
<dbReference type="InterPro" id="IPR003107">
    <property type="entry name" value="HAT"/>
</dbReference>
<feature type="compositionally biased region" description="Acidic residues" evidence="8">
    <location>
        <begin position="641"/>
        <end position="658"/>
    </location>
</feature>
<comment type="similarity">
    <text evidence="2">Belongs to the crooked-neck family.</text>
</comment>
<evidence type="ECO:0000256" key="5">
    <source>
        <dbReference type="ARBA" id="ARBA00022737"/>
    </source>
</evidence>
<dbReference type="FunFam" id="1.25.40.10:FF:000075">
    <property type="entry name" value="Crooked neck pre-mRNA-splicing factor 1"/>
    <property type="match status" value="1"/>
</dbReference>
<evidence type="ECO:0000256" key="1">
    <source>
        <dbReference type="ARBA" id="ARBA00004123"/>
    </source>
</evidence>
<dbReference type="AlphaFoldDB" id="A0A915KUN6"/>
<feature type="compositionally biased region" description="Basic and acidic residues" evidence="8">
    <location>
        <begin position="1"/>
        <end position="10"/>
    </location>
</feature>
<comment type="subcellular location">
    <subcellularLocation>
        <location evidence="1">Nucleus</location>
    </subcellularLocation>
</comment>
<keyword evidence="4" id="KW-0747">Spliceosome</keyword>
<keyword evidence="3" id="KW-0507">mRNA processing</keyword>
<dbReference type="GO" id="GO:0000974">
    <property type="term" value="C:Prp19 complex"/>
    <property type="evidence" value="ECO:0007669"/>
    <property type="project" value="TreeGrafter"/>
</dbReference>
<reference evidence="11" key="1">
    <citation type="submission" date="2022-11" db="UniProtKB">
        <authorList>
            <consortium name="WormBaseParasite"/>
        </authorList>
    </citation>
    <scope>IDENTIFICATION</scope>
</reference>
<keyword evidence="6" id="KW-0508">mRNA splicing</keyword>
<dbReference type="Proteomes" id="UP000887565">
    <property type="component" value="Unplaced"/>
</dbReference>
<dbReference type="PANTHER" id="PTHR11246:SF3">
    <property type="entry name" value="CROOKED NECK-LIKE PROTEIN 1"/>
    <property type="match status" value="1"/>
</dbReference>
<feature type="compositionally biased region" description="Basic residues" evidence="8">
    <location>
        <begin position="12"/>
        <end position="22"/>
    </location>
</feature>
<evidence type="ECO:0000259" key="9">
    <source>
        <dbReference type="Pfam" id="PF23233"/>
    </source>
</evidence>
<protein>
    <submittedName>
        <fullName evidence="11">Crooked neck protein</fullName>
    </submittedName>
</protein>
<feature type="domain" description="Pre-mRNA-splicing factor Syf1-like N-terminal HAT-repeats" evidence="9">
    <location>
        <begin position="71"/>
        <end position="216"/>
    </location>
</feature>
<proteinExistence type="inferred from homology"/>
<evidence type="ECO:0000313" key="11">
    <source>
        <dbReference type="WBParaSite" id="nRc.2.0.1.t42500-RA"/>
    </source>
</evidence>
<evidence type="ECO:0000256" key="4">
    <source>
        <dbReference type="ARBA" id="ARBA00022728"/>
    </source>
</evidence>
<keyword evidence="7" id="KW-0539">Nucleus</keyword>
<evidence type="ECO:0000256" key="7">
    <source>
        <dbReference type="ARBA" id="ARBA00023242"/>
    </source>
</evidence>
<dbReference type="SMART" id="SM00386">
    <property type="entry name" value="HAT"/>
    <property type="match status" value="12"/>
</dbReference>
<dbReference type="GO" id="GO:0000245">
    <property type="term" value="P:spliceosomal complex assembly"/>
    <property type="evidence" value="ECO:0007669"/>
    <property type="project" value="TreeGrafter"/>
</dbReference>
<keyword evidence="10" id="KW-1185">Reference proteome</keyword>
<accession>A0A915KUN6</accession>
<dbReference type="WBParaSite" id="nRc.2.0.1.t42500-RA">
    <property type="protein sequence ID" value="nRc.2.0.1.t42500-RA"/>
    <property type="gene ID" value="nRc.2.0.1.g42500"/>
</dbReference>
<dbReference type="GO" id="GO:0071011">
    <property type="term" value="C:precatalytic spliceosome"/>
    <property type="evidence" value="ECO:0007669"/>
    <property type="project" value="TreeGrafter"/>
</dbReference>
<feature type="domain" description="Pre-mRNA-splicing factor Syf1-like N-terminal HAT-repeats" evidence="9">
    <location>
        <begin position="319"/>
        <end position="482"/>
    </location>
</feature>
<name>A0A915KUN6_ROMCU</name>
<organism evidence="10 11">
    <name type="scientific">Romanomermis culicivorax</name>
    <name type="common">Nematode worm</name>
    <dbReference type="NCBI Taxonomy" id="13658"/>
    <lineage>
        <taxon>Eukaryota</taxon>
        <taxon>Metazoa</taxon>
        <taxon>Ecdysozoa</taxon>
        <taxon>Nematoda</taxon>
        <taxon>Enoplea</taxon>
        <taxon>Dorylaimia</taxon>
        <taxon>Mermithida</taxon>
        <taxon>Mermithoidea</taxon>
        <taxon>Mermithidae</taxon>
        <taxon>Romanomermis</taxon>
    </lineage>
</organism>
<feature type="region of interest" description="Disordered" evidence="8">
    <location>
        <begin position="608"/>
        <end position="668"/>
    </location>
</feature>
<sequence length="668" mass="80412">MEEPKSDSKQIRLPKKAAKVRNKAPAPVQISAEQLLREAKERDLEILPPPPKQKISDPEELAEYRLKRRKEFEDGIRRNRYAIPTWIKYAKFEENQNELQRARSVFERALDVDHRNITLWLQYAEFEIRNRQVNHARNIWDRAVSILPRANQFWLKYVYMEETLGNIPGARQIFERWMEWEPGEQAWQTYINFEMRYKELDRARQIWQRFLHIHAETKNWIKYAQFEARNGNPTNARQVYERAVEYFGDEHLEEHLLIAFAKFEEQQKEHERARVIYKYGLDHLAKEKCSEIFKFYTQHEKKYGERSGIESVVISRRKAQYEEKLTQNRYDYDTWFDYLRLLENEESIDKEVIREAYEKAIACVPLEEEKRFWRRYVYLWCYYALFEEEHCKDYDRARDVYKMCLNNLIPHKKFTFSKLWVMYAHFEIRRHNLQAARKILGTAIGMCPKDKLFRSYIDLELQLREFDRCRKLYEKFLEFNPENCTTWVKVWLSYAKFEMSTDEGNSVEKARSVYRLANKSLSASEIKEERLLLLEAWKEFEAENGDDSSKAEVDNEMPKKIKKRRKIETEDGTDAGWEEYYDYIFPSDEKNQTNLRLLNIAKKWKEKQAEKSQAMVNEKESQKSIEEVGSEEREIKKEIEDNQDADTDIESTSSEDESSSSSSSENEA</sequence>
<evidence type="ECO:0000256" key="6">
    <source>
        <dbReference type="ARBA" id="ARBA00023187"/>
    </source>
</evidence>